<reference evidence="1 2" key="1">
    <citation type="submission" date="2017-11" db="EMBL/GenBank/DDBJ databases">
        <title>De novo assembly and phasing of dikaryotic genomes from two isolates of Puccinia coronata f. sp. avenae, the causal agent of oat crown rust.</title>
        <authorList>
            <person name="Miller M.E."/>
            <person name="Zhang Y."/>
            <person name="Omidvar V."/>
            <person name="Sperschneider J."/>
            <person name="Schwessinger B."/>
            <person name="Raley C."/>
            <person name="Palmer J.M."/>
            <person name="Garnica D."/>
            <person name="Upadhyaya N."/>
            <person name="Rathjen J."/>
            <person name="Taylor J.M."/>
            <person name="Park R.F."/>
            <person name="Dodds P.N."/>
            <person name="Hirsch C.D."/>
            <person name="Kianian S.F."/>
            <person name="Figueroa M."/>
        </authorList>
    </citation>
    <scope>NUCLEOTIDE SEQUENCE [LARGE SCALE GENOMIC DNA]</scope>
    <source>
        <strain evidence="1">12SD80</strain>
    </source>
</reference>
<comment type="caution">
    <text evidence="1">The sequence shown here is derived from an EMBL/GenBank/DDBJ whole genome shotgun (WGS) entry which is preliminary data.</text>
</comment>
<gene>
    <name evidence="1" type="ORF">PCASD_24201</name>
</gene>
<dbReference type="EMBL" id="PGCI01000897">
    <property type="protein sequence ID" value="PLW12096.1"/>
    <property type="molecule type" value="Genomic_DNA"/>
</dbReference>
<dbReference type="AlphaFoldDB" id="A0A2N5SFS3"/>
<accession>A0A2N5SFS3</accession>
<proteinExistence type="predicted"/>
<sequence>MNALSSNDCSVGNNGAGGVLACGVQGSALANVNLLSSNDCHSGAHPMADSHAFFHSFVAVPHSLNI</sequence>
<name>A0A2N5SFS3_9BASI</name>
<protein>
    <submittedName>
        <fullName evidence="1">Uncharacterized protein</fullName>
    </submittedName>
</protein>
<organism evidence="1 2">
    <name type="scientific">Puccinia coronata f. sp. avenae</name>
    <dbReference type="NCBI Taxonomy" id="200324"/>
    <lineage>
        <taxon>Eukaryota</taxon>
        <taxon>Fungi</taxon>
        <taxon>Dikarya</taxon>
        <taxon>Basidiomycota</taxon>
        <taxon>Pucciniomycotina</taxon>
        <taxon>Pucciniomycetes</taxon>
        <taxon>Pucciniales</taxon>
        <taxon>Pucciniaceae</taxon>
        <taxon>Puccinia</taxon>
    </lineage>
</organism>
<evidence type="ECO:0000313" key="1">
    <source>
        <dbReference type="EMBL" id="PLW12096.1"/>
    </source>
</evidence>
<dbReference type="Proteomes" id="UP000235392">
    <property type="component" value="Unassembled WGS sequence"/>
</dbReference>
<evidence type="ECO:0000313" key="2">
    <source>
        <dbReference type="Proteomes" id="UP000235392"/>
    </source>
</evidence>